<keyword evidence="1" id="KW-0175">Coiled coil</keyword>
<gene>
    <name evidence="4" type="primary">6046696</name>
    <name evidence="3" type="ORF">CpipJ_CPIJ013759</name>
</gene>
<dbReference type="HOGENOM" id="CLU_091461_0_0_1"/>
<dbReference type="Gene3D" id="1.10.287.2610">
    <property type="match status" value="1"/>
</dbReference>
<keyword evidence="5" id="KW-1185">Reference proteome</keyword>
<protein>
    <submittedName>
        <fullName evidence="3">Nonmuscle myosin heavy chain-A</fullName>
    </submittedName>
</protein>
<dbReference type="EnsemblMetazoa" id="CPIJ013759-RA">
    <property type="protein sequence ID" value="CPIJ013759-PA"/>
    <property type="gene ID" value="CPIJ013759"/>
</dbReference>
<dbReference type="Proteomes" id="UP000002320">
    <property type="component" value="Unassembled WGS sequence"/>
</dbReference>
<feature type="compositionally biased region" description="Polar residues" evidence="2">
    <location>
        <begin position="240"/>
        <end position="253"/>
    </location>
</feature>
<evidence type="ECO:0000256" key="2">
    <source>
        <dbReference type="SAM" id="MobiDB-lite"/>
    </source>
</evidence>
<dbReference type="EMBL" id="DS232291">
    <property type="protein sequence ID" value="EDS39211.1"/>
    <property type="molecule type" value="Genomic_DNA"/>
</dbReference>
<evidence type="ECO:0000256" key="1">
    <source>
        <dbReference type="SAM" id="Coils"/>
    </source>
</evidence>
<name>B0X2I8_CULQU</name>
<sequence>MDQYEEDILRLNRKIRHLIAQNDTLETRNREVSVLNQALLEENEELKRTHGSTSQLAGRCRVELEKMTEQRDQLYAANQKHKERYRALLERHTLQGEKVKTLEHSLQSATATRRIAHVPVEIIGKVSDIGKVKALQDRCQKLEKDLATAYARIDDLEFEIERISNCCYLKLIDFLEEENDRLQQEVRRFQSASGDPKTPAPAAEPPRSPTRSFSTDSFSSTSSSTSSVDQVPTSEAATAEVTTKISTNSRHPD</sequence>
<dbReference type="eggNOG" id="ENOG502TBSY">
    <property type="taxonomic scope" value="Eukaryota"/>
</dbReference>
<dbReference type="OrthoDB" id="8069750at2759"/>
<feature type="compositionally biased region" description="Low complexity" evidence="2">
    <location>
        <begin position="209"/>
        <end position="234"/>
    </location>
</feature>
<dbReference type="OMA" id="QQHKKKY"/>
<accession>B0X2I8</accession>
<evidence type="ECO:0000313" key="4">
    <source>
        <dbReference type="EnsemblMetazoa" id="CPIJ013759-PA"/>
    </source>
</evidence>
<evidence type="ECO:0000313" key="5">
    <source>
        <dbReference type="Proteomes" id="UP000002320"/>
    </source>
</evidence>
<feature type="coiled-coil region" evidence="1">
    <location>
        <begin position="1"/>
        <end position="91"/>
    </location>
</feature>
<dbReference type="KEGG" id="cqu:CpipJ_CPIJ013759"/>
<dbReference type="VEuPathDB" id="VectorBase:CPIJ013759"/>
<dbReference type="AlphaFoldDB" id="B0X2I8"/>
<reference evidence="4" key="2">
    <citation type="submission" date="2021-02" db="UniProtKB">
        <authorList>
            <consortium name="EnsemblMetazoa"/>
        </authorList>
    </citation>
    <scope>IDENTIFICATION</scope>
    <source>
        <strain evidence="4">JHB</strain>
    </source>
</reference>
<evidence type="ECO:0000313" key="3">
    <source>
        <dbReference type="EMBL" id="EDS39211.1"/>
    </source>
</evidence>
<proteinExistence type="predicted"/>
<dbReference type="VEuPathDB" id="VectorBase:CQUJHB004786"/>
<reference evidence="3" key="1">
    <citation type="submission" date="2007-03" db="EMBL/GenBank/DDBJ databases">
        <title>Annotation of Culex pipiens quinquefasciatus.</title>
        <authorList>
            <consortium name="The Broad Institute Genome Sequencing Platform"/>
            <person name="Atkinson P.W."/>
            <person name="Hemingway J."/>
            <person name="Christensen B.M."/>
            <person name="Higgs S."/>
            <person name="Kodira C."/>
            <person name="Hannick L."/>
            <person name="Megy K."/>
            <person name="O'Leary S."/>
            <person name="Pearson M."/>
            <person name="Haas B.J."/>
            <person name="Mauceli E."/>
            <person name="Wortman J.R."/>
            <person name="Lee N.H."/>
            <person name="Guigo R."/>
            <person name="Stanke M."/>
            <person name="Alvarado L."/>
            <person name="Amedeo P."/>
            <person name="Antoine C.H."/>
            <person name="Arensburger P."/>
            <person name="Bidwell S.L."/>
            <person name="Crawford M."/>
            <person name="Camaro F."/>
            <person name="Devon K."/>
            <person name="Engels R."/>
            <person name="Hammond M."/>
            <person name="Howarth C."/>
            <person name="Koehrsen M."/>
            <person name="Lawson D."/>
            <person name="Montgomery P."/>
            <person name="Nene V."/>
            <person name="Nusbaum C."/>
            <person name="Puiu D."/>
            <person name="Romero-Severson J."/>
            <person name="Severson D.W."/>
            <person name="Shumway M."/>
            <person name="Sisk P."/>
            <person name="Stolte C."/>
            <person name="Zeng Q."/>
            <person name="Eisenstadt E."/>
            <person name="Fraser-Liggett C."/>
            <person name="Strausberg R."/>
            <person name="Galagan J."/>
            <person name="Birren B."/>
            <person name="Collins F.H."/>
        </authorList>
    </citation>
    <scope>NUCLEOTIDE SEQUENCE [LARGE SCALE GENOMIC DNA]</scope>
    <source>
        <strain evidence="3">JHB</strain>
    </source>
</reference>
<feature type="compositionally biased region" description="Pro residues" evidence="2">
    <location>
        <begin position="198"/>
        <end position="208"/>
    </location>
</feature>
<organism>
    <name type="scientific">Culex quinquefasciatus</name>
    <name type="common">Southern house mosquito</name>
    <name type="synonym">Culex pungens</name>
    <dbReference type="NCBI Taxonomy" id="7176"/>
    <lineage>
        <taxon>Eukaryota</taxon>
        <taxon>Metazoa</taxon>
        <taxon>Ecdysozoa</taxon>
        <taxon>Arthropoda</taxon>
        <taxon>Hexapoda</taxon>
        <taxon>Insecta</taxon>
        <taxon>Pterygota</taxon>
        <taxon>Neoptera</taxon>
        <taxon>Endopterygota</taxon>
        <taxon>Diptera</taxon>
        <taxon>Nematocera</taxon>
        <taxon>Culicoidea</taxon>
        <taxon>Culicidae</taxon>
        <taxon>Culicinae</taxon>
        <taxon>Culicini</taxon>
        <taxon>Culex</taxon>
        <taxon>Culex</taxon>
    </lineage>
</organism>
<feature type="region of interest" description="Disordered" evidence="2">
    <location>
        <begin position="186"/>
        <end position="253"/>
    </location>
</feature>
<dbReference type="InParanoid" id="B0X2I8"/>